<name>A0A917DFY7_9SPHN</name>
<sequence length="224" mass="22754">MPLPRPGASPVSMLMHSRPARLLAFAIAAVAGYVDAVGFLGSGQFFVSFMSGNTTRLGVGIAGDGAAALVAASLIASFVAGVTVTSLLRRRVPGSRRIGLTLVFCAAMLTVAALAAESVEGLVPIALLAFAMGGINLVLESEGEVRFGLTYITGTLIKLGTRLADAIAGAPRADWLALLLLWLALAGGGTLGGLAFGALDLYALWPAVAATWLIGAIALFGSRD</sequence>
<evidence type="ECO:0000313" key="2">
    <source>
        <dbReference type="EMBL" id="GGD37133.1"/>
    </source>
</evidence>
<dbReference type="InterPro" id="IPR010699">
    <property type="entry name" value="DUF1275"/>
</dbReference>
<evidence type="ECO:0000313" key="3">
    <source>
        <dbReference type="Proteomes" id="UP000598997"/>
    </source>
</evidence>
<dbReference type="AlphaFoldDB" id="A0A917DFY7"/>
<dbReference type="Proteomes" id="UP000598997">
    <property type="component" value="Unassembled WGS sequence"/>
</dbReference>
<gene>
    <name evidence="2" type="ORF">GCM10010989_09070</name>
</gene>
<comment type="caution">
    <text evidence="2">The sequence shown here is derived from an EMBL/GenBank/DDBJ whole genome shotgun (WGS) entry which is preliminary data.</text>
</comment>
<dbReference type="EMBL" id="BMIO01000002">
    <property type="protein sequence ID" value="GGD37133.1"/>
    <property type="molecule type" value="Genomic_DNA"/>
</dbReference>
<proteinExistence type="predicted"/>
<dbReference type="Pfam" id="PF06912">
    <property type="entry name" value="DUF1275"/>
    <property type="match status" value="1"/>
</dbReference>
<accession>A0A917DFY7</accession>
<dbReference type="PANTHER" id="PTHR37314">
    <property type="entry name" value="SLR0142 PROTEIN"/>
    <property type="match status" value="1"/>
</dbReference>
<evidence type="ECO:0000256" key="1">
    <source>
        <dbReference type="SAM" id="Phobius"/>
    </source>
</evidence>
<dbReference type="PANTHER" id="PTHR37314:SF4">
    <property type="entry name" value="UPF0700 TRANSMEMBRANE PROTEIN YOAK"/>
    <property type="match status" value="1"/>
</dbReference>
<feature type="transmembrane region" description="Helical" evidence="1">
    <location>
        <begin position="100"/>
        <end position="116"/>
    </location>
</feature>
<feature type="transmembrane region" description="Helical" evidence="1">
    <location>
        <begin position="175"/>
        <end position="196"/>
    </location>
</feature>
<keyword evidence="1" id="KW-0812">Transmembrane</keyword>
<reference evidence="2 3" key="1">
    <citation type="journal article" date="2014" name="Int. J. Syst. Evol. Microbiol.">
        <title>Complete genome sequence of Corynebacterium casei LMG S-19264T (=DSM 44701T), isolated from a smear-ripened cheese.</title>
        <authorList>
            <consortium name="US DOE Joint Genome Institute (JGI-PGF)"/>
            <person name="Walter F."/>
            <person name="Albersmeier A."/>
            <person name="Kalinowski J."/>
            <person name="Ruckert C."/>
        </authorList>
    </citation>
    <scope>NUCLEOTIDE SEQUENCE [LARGE SCALE GENOMIC DNA]</scope>
    <source>
        <strain evidence="2 3">CGMCC 1.15358</strain>
    </source>
</reference>
<keyword evidence="1" id="KW-0472">Membrane</keyword>
<organism evidence="2 3">
    <name type="scientific">Croceicoccus pelagius</name>
    <dbReference type="NCBI Taxonomy" id="1703341"/>
    <lineage>
        <taxon>Bacteria</taxon>
        <taxon>Pseudomonadati</taxon>
        <taxon>Pseudomonadota</taxon>
        <taxon>Alphaproteobacteria</taxon>
        <taxon>Sphingomonadales</taxon>
        <taxon>Erythrobacteraceae</taxon>
        <taxon>Croceicoccus</taxon>
    </lineage>
</organism>
<feature type="transmembrane region" description="Helical" evidence="1">
    <location>
        <begin position="122"/>
        <end position="139"/>
    </location>
</feature>
<feature type="transmembrane region" description="Helical" evidence="1">
    <location>
        <begin position="22"/>
        <end position="46"/>
    </location>
</feature>
<evidence type="ECO:0008006" key="4">
    <source>
        <dbReference type="Google" id="ProtNLM"/>
    </source>
</evidence>
<protein>
    <recommendedName>
        <fullName evidence="4">DUF1275 domain-containing protein</fullName>
    </recommendedName>
</protein>
<feature type="transmembrane region" description="Helical" evidence="1">
    <location>
        <begin position="66"/>
        <end position="88"/>
    </location>
</feature>
<feature type="transmembrane region" description="Helical" evidence="1">
    <location>
        <begin position="202"/>
        <end position="221"/>
    </location>
</feature>
<keyword evidence="3" id="KW-1185">Reference proteome</keyword>
<keyword evidence="1" id="KW-1133">Transmembrane helix</keyword>